<dbReference type="OrthoDB" id="2851338at2759"/>
<gene>
    <name evidence="1" type="ORF">N0V83_007784</name>
</gene>
<organism evidence="1 2">
    <name type="scientific">Neocucurbitaria cava</name>
    <dbReference type="NCBI Taxonomy" id="798079"/>
    <lineage>
        <taxon>Eukaryota</taxon>
        <taxon>Fungi</taxon>
        <taxon>Dikarya</taxon>
        <taxon>Ascomycota</taxon>
        <taxon>Pezizomycotina</taxon>
        <taxon>Dothideomycetes</taxon>
        <taxon>Pleosporomycetidae</taxon>
        <taxon>Pleosporales</taxon>
        <taxon>Pleosporineae</taxon>
        <taxon>Cucurbitariaceae</taxon>
        <taxon>Neocucurbitaria</taxon>
    </lineage>
</organism>
<dbReference type="EMBL" id="JAPEUY010000014">
    <property type="protein sequence ID" value="KAJ4366149.1"/>
    <property type="molecule type" value="Genomic_DNA"/>
</dbReference>
<sequence>MAEAIQGPGMLWVTSRIATSSKDILDENTFLRWYDDDHIAEIVRCSGTKDAFRYVHVNKESALGSEAVPKPFLAFYPMPDLRFTQGDEFKQIRVRSDILPGSGIIYDLADIDVGYLGLIEKSECHKKKEPAQYMLTFAIEPASKTSDDKVNKFCNEVQFYLSDLEYLIAKCAQQMAIISKAPGYLRSLRFRLLYARTNAQSRALKGLPTTNEPNPEPPTWLAVHEFSSEPSTEIKRSMEQDQNDVLKRAKQKEIDIYRLAKVHGNGKFFE</sequence>
<name>A0A9W9CIY7_9PLEO</name>
<protein>
    <submittedName>
        <fullName evidence="1">Uncharacterized protein</fullName>
    </submittedName>
</protein>
<comment type="caution">
    <text evidence="1">The sequence shown here is derived from an EMBL/GenBank/DDBJ whole genome shotgun (WGS) entry which is preliminary data.</text>
</comment>
<evidence type="ECO:0000313" key="2">
    <source>
        <dbReference type="Proteomes" id="UP001140560"/>
    </source>
</evidence>
<dbReference type="Proteomes" id="UP001140560">
    <property type="component" value="Unassembled WGS sequence"/>
</dbReference>
<accession>A0A9W9CIY7</accession>
<keyword evidence="2" id="KW-1185">Reference proteome</keyword>
<evidence type="ECO:0000313" key="1">
    <source>
        <dbReference type="EMBL" id="KAJ4366149.1"/>
    </source>
</evidence>
<proteinExistence type="predicted"/>
<dbReference type="AlphaFoldDB" id="A0A9W9CIY7"/>
<reference evidence="1" key="1">
    <citation type="submission" date="2022-10" db="EMBL/GenBank/DDBJ databases">
        <title>Tapping the CABI collections for fungal endophytes: first genome assemblies for Collariella, Neodidymelliopsis, Ascochyta clinopodiicola, Didymella pomorum, Didymosphaeria variabile, Neocosmospora piperis and Neocucurbitaria cava.</title>
        <authorList>
            <person name="Hill R."/>
        </authorList>
    </citation>
    <scope>NUCLEOTIDE SEQUENCE</scope>
    <source>
        <strain evidence="1">IMI 356814</strain>
    </source>
</reference>